<dbReference type="InterPro" id="IPR008775">
    <property type="entry name" value="Phytyl_CoA_dOase-like"/>
</dbReference>
<comment type="caution">
    <text evidence="1">The sequence shown here is derived from an EMBL/GenBank/DDBJ whole genome shotgun (WGS) entry which is preliminary data.</text>
</comment>
<dbReference type="Proteomes" id="UP000632766">
    <property type="component" value="Unassembled WGS sequence"/>
</dbReference>
<dbReference type="GO" id="GO:0016706">
    <property type="term" value="F:2-oxoglutarate-dependent dioxygenase activity"/>
    <property type="evidence" value="ECO:0007669"/>
    <property type="project" value="UniProtKB-ARBA"/>
</dbReference>
<keyword evidence="1" id="KW-0560">Oxidoreductase</keyword>
<dbReference type="Pfam" id="PF05721">
    <property type="entry name" value="PhyH"/>
    <property type="match status" value="1"/>
</dbReference>
<gene>
    <name evidence="1" type="ORF">I8748_02365</name>
</gene>
<dbReference type="RefSeq" id="WP_214662387.1">
    <property type="nucleotide sequence ID" value="NZ_JAECZC010000002.1"/>
</dbReference>
<dbReference type="Gene3D" id="2.60.120.620">
    <property type="entry name" value="q2cbj1_9rhob like domain"/>
    <property type="match status" value="1"/>
</dbReference>
<dbReference type="EMBL" id="JAECZC010000002">
    <property type="protein sequence ID" value="MBH8561033.1"/>
    <property type="molecule type" value="Genomic_DNA"/>
</dbReference>
<protein>
    <submittedName>
        <fullName evidence="1">Phytanoyl-CoA dioxygenase family protein</fullName>
    </submittedName>
</protein>
<name>A0A8J7HP29_9NOST</name>
<keyword evidence="2" id="KW-1185">Reference proteome</keyword>
<reference evidence="1 2" key="1">
    <citation type="journal article" date="2021" name="Int. J. Syst. Evol. Microbiol.">
        <title>Amazonocrinis nigriterrae gen. nov., sp. nov., Atlanticothrix silvestris gen. nov., sp. nov. and Dendronalium phyllosphericum gen. nov., sp. nov., nostocacean cyanobacteria from Brazilian environments.</title>
        <authorList>
            <person name="Alvarenga D.O."/>
            <person name="Andreote A.P.D."/>
            <person name="Branco L.H.Z."/>
            <person name="Delbaje E."/>
            <person name="Cruz R.B."/>
            <person name="Varani A.M."/>
            <person name="Fiore M.F."/>
        </authorList>
    </citation>
    <scope>NUCLEOTIDE SEQUENCE [LARGE SCALE GENOMIC DNA]</scope>
    <source>
        <strain evidence="1 2">CENA67</strain>
    </source>
</reference>
<evidence type="ECO:0000313" key="2">
    <source>
        <dbReference type="Proteomes" id="UP000632766"/>
    </source>
</evidence>
<sequence length="311" mass="36490">METKIARYVRLIKQALTDYKWTLYYFQMLILNPKYRKLVGSFFSYILPKTTNRKINNEIQKDLQSLKQNGLLVLENFVTKTQIQDIKLYLSTKLCTDRQRPGRETFIAPGFAPKSCIHAYYKLEDTINIPHVLELANNQRILTIIEEIFGAKPTISMIHIWWLLSGFDAHANSNERYFTHPGEFHRDVDDWSEIKLFIYLTDVDEDSGPHAYIKKSHTWLLPPKTRDLDINNPDFPIKDNLIKLTGEAGFAWLENSYVLHRSLVPKNKHRLIVAVTYTLFPLPFGPKVPLRSYSDGNQFDSYVNRIYLKFR</sequence>
<evidence type="ECO:0000313" key="1">
    <source>
        <dbReference type="EMBL" id="MBH8561033.1"/>
    </source>
</evidence>
<organism evidence="1 2">
    <name type="scientific">Amazonocrinis nigriterrae CENA67</name>
    <dbReference type="NCBI Taxonomy" id="2794033"/>
    <lineage>
        <taxon>Bacteria</taxon>
        <taxon>Bacillati</taxon>
        <taxon>Cyanobacteriota</taxon>
        <taxon>Cyanophyceae</taxon>
        <taxon>Nostocales</taxon>
        <taxon>Nostocaceae</taxon>
        <taxon>Amazonocrinis</taxon>
        <taxon>Amazonocrinis nigriterrae</taxon>
    </lineage>
</organism>
<keyword evidence="1" id="KW-0223">Dioxygenase</keyword>
<proteinExistence type="predicted"/>
<dbReference type="SUPFAM" id="SSF51197">
    <property type="entry name" value="Clavaminate synthase-like"/>
    <property type="match status" value="1"/>
</dbReference>
<dbReference type="AlphaFoldDB" id="A0A8J7HP29"/>
<accession>A0A8J7HP29</accession>